<name>A0A328D9D5_9ASTE</name>
<protein>
    <submittedName>
        <fullName evidence="2">Uncharacterized protein</fullName>
    </submittedName>
</protein>
<reference evidence="2 3" key="1">
    <citation type="submission" date="2018-06" db="EMBL/GenBank/DDBJ databases">
        <title>The Genome of Cuscuta australis (Dodder) Provides Insight into the Evolution of Plant Parasitism.</title>
        <authorList>
            <person name="Liu H."/>
        </authorList>
    </citation>
    <scope>NUCLEOTIDE SEQUENCE [LARGE SCALE GENOMIC DNA]</scope>
    <source>
        <strain evidence="3">cv. Yunnan</strain>
        <tissue evidence="2">Vines</tissue>
    </source>
</reference>
<dbReference type="EMBL" id="NQVE01000192">
    <property type="protein sequence ID" value="RAL40921.1"/>
    <property type="molecule type" value="Genomic_DNA"/>
</dbReference>
<organism evidence="2 3">
    <name type="scientific">Cuscuta australis</name>
    <dbReference type="NCBI Taxonomy" id="267555"/>
    <lineage>
        <taxon>Eukaryota</taxon>
        <taxon>Viridiplantae</taxon>
        <taxon>Streptophyta</taxon>
        <taxon>Embryophyta</taxon>
        <taxon>Tracheophyta</taxon>
        <taxon>Spermatophyta</taxon>
        <taxon>Magnoliopsida</taxon>
        <taxon>eudicotyledons</taxon>
        <taxon>Gunneridae</taxon>
        <taxon>Pentapetalae</taxon>
        <taxon>asterids</taxon>
        <taxon>lamiids</taxon>
        <taxon>Solanales</taxon>
        <taxon>Convolvulaceae</taxon>
        <taxon>Cuscuteae</taxon>
        <taxon>Cuscuta</taxon>
        <taxon>Cuscuta subgen. Grammica</taxon>
        <taxon>Cuscuta sect. Cleistogrammica</taxon>
    </lineage>
</organism>
<comment type="caution">
    <text evidence="2">The sequence shown here is derived from an EMBL/GenBank/DDBJ whole genome shotgun (WGS) entry which is preliminary data.</text>
</comment>
<proteinExistence type="predicted"/>
<feature type="transmembrane region" description="Helical" evidence="1">
    <location>
        <begin position="125"/>
        <end position="145"/>
    </location>
</feature>
<keyword evidence="1" id="KW-0812">Transmembrane</keyword>
<gene>
    <name evidence="2" type="ORF">DM860_008619</name>
</gene>
<evidence type="ECO:0000313" key="3">
    <source>
        <dbReference type="Proteomes" id="UP000249390"/>
    </source>
</evidence>
<accession>A0A328D9D5</accession>
<dbReference type="Proteomes" id="UP000249390">
    <property type="component" value="Unassembled WGS sequence"/>
</dbReference>
<sequence>MHAFRLLRSIPTRPLYSTSRAPYDGKFGGLIDTWTKRVKPQVYNSLSMFSNRFGVRSCHWQFSKLKNRGDTFTLYNAVGLSALLGSLNSWRHDAYAMDEEFGALLDDGYKLGLLENPKTKKDHRVFLVLLKKLVVPIFLVVTIFLNWGHPLIIVAKVTLTLYVTKPSPLSIYFFVEEMRNQVIQNHPFIYRFKSLHANKVEVEDYGIFCLADVELKDQKLTVFGFLGSWWVLHVSSPEEGFSALKSRFRNIMS</sequence>
<keyword evidence="1" id="KW-0472">Membrane</keyword>
<evidence type="ECO:0000256" key="1">
    <source>
        <dbReference type="SAM" id="Phobius"/>
    </source>
</evidence>
<dbReference type="AlphaFoldDB" id="A0A328D9D5"/>
<keyword evidence="1" id="KW-1133">Transmembrane helix</keyword>
<keyword evidence="3" id="KW-1185">Reference proteome</keyword>
<evidence type="ECO:0000313" key="2">
    <source>
        <dbReference type="EMBL" id="RAL40921.1"/>
    </source>
</evidence>